<feature type="compositionally biased region" description="Basic and acidic residues" evidence="3">
    <location>
        <begin position="1315"/>
        <end position="1324"/>
    </location>
</feature>
<evidence type="ECO:0000259" key="4">
    <source>
        <dbReference type="PROSITE" id="PS50191"/>
    </source>
</evidence>
<keyword evidence="2" id="KW-0963">Cytoplasm</keyword>
<dbReference type="RefSeq" id="XP_020458113.1">
    <property type="nucleotide sequence ID" value="XM_020602457.1"/>
</dbReference>
<dbReference type="Pfam" id="PF12496">
    <property type="entry name" value="BNIP2"/>
    <property type="match status" value="1"/>
</dbReference>
<feature type="compositionally biased region" description="Polar residues" evidence="3">
    <location>
        <begin position="638"/>
        <end position="649"/>
    </location>
</feature>
<evidence type="ECO:0000256" key="3">
    <source>
        <dbReference type="SAM" id="MobiDB-lite"/>
    </source>
</evidence>
<dbReference type="GeneID" id="109961556"/>
<dbReference type="Proteomes" id="UP000261600">
    <property type="component" value="Unplaced"/>
</dbReference>
<evidence type="ECO:0000313" key="5">
    <source>
        <dbReference type="Ensembl" id="ENSMALP00000016725.1"/>
    </source>
</evidence>
<feature type="compositionally biased region" description="Acidic residues" evidence="3">
    <location>
        <begin position="956"/>
        <end position="965"/>
    </location>
</feature>
<feature type="compositionally biased region" description="Acidic residues" evidence="3">
    <location>
        <begin position="1522"/>
        <end position="1534"/>
    </location>
</feature>
<feature type="domain" description="CRAL-TRIO" evidence="4">
    <location>
        <begin position="1954"/>
        <end position="2114"/>
    </location>
</feature>
<reference evidence="5" key="2">
    <citation type="submission" date="2025-09" db="UniProtKB">
        <authorList>
            <consortium name="Ensembl"/>
        </authorList>
    </citation>
    <scope>IDENTIFICATION</scope>
</reference>
<dbReference type="Pfam" id="PF13716">
    <property type="entry name" value="CRAL_TRIO_2"/>
    <property type="match status" value="1"/>
</dbReference>
<dbReference type="Gene3D" id="3.40.525.10">
    <property type="entry name" value="CRAL-TRIO lipid binding domain"/>
    <property type="match status" value="1"/>
</dbReference>
<dbReference type="PANTHER" id="PTHR12112:SF9">
    <property type="entry name" value="CAYTAXIN"/>
    <property type="match status" value="1"/>
</dbReference>
<feature type="region of interest" description="Disordered" evidence="3">
    <location>
        <begin position="1471"/>
        <end position="1562"/>
    </location>
</feature>
<dbReference type="GO" id="GO:0005737">
    <property type="term" value="C:cytoplasm"/>
    <property type="evidence" value="ECO:0007669"/>
    <property type="project" value="UniProtKB-SubCell"/>
</dbReference>
<feature type="region of interest" description="Disordered" evidence="3">
    <location>
        <begin position="636"/>
        <end position="658"/>
    </location>
</feature>
<dbReference type="Ensembl" id="ENSMALT00000017060.1">
    <property type="protein sequence ID" value="ENSMALP00000016725.1"/>
    <property type="gene ID" value="ENSMALG00000011719.1"/>
</dbReference>
<proteinExistence type="predicted"/>
<dbReference type="CDD" id="cd00170">
    <property type="entry name" value="SEC14"/>
    <property type="match status" value="1"/>
</dbReference>
<feature type="region of interest" description="Disordered" evidence="3">
    <location>
        <begin position="1439"/>
        <end position="1458"/>
    </location>
</feature>
<feature type="region of interest" description="Disordered" evidence="3">
    <location>
        <begin position="409"/>
        <end position="444"/>
    </location>
</feature>
<feature type="region of interest" description="Disordered" evidence="3">
    <location>
        <begin position="1826"/>
        <end position="1855"/>
    </location>
</feature>
<feature type="compositionally biased region" description="Polar residues" evidence="3">
    <location>
        <begin position="1472"/>
        <end position="1489"/>
    </location>
</feature>
<feature type="compositionally biased region" description="Low complexity" evidence="3">
    <location>
        <begin position="470"/>
        <end position="479"/>
    </location>
</feature>
<feature type="compositionally biased region" description="Low complexity" evidence="3">
    <location>
        <begin position="1325"/>
        <end position="1335"/>
    </location>
</feature>
<dbReference type="InterPro" id="IPR036865">
    <property type="entry name" value="CRAL-TRIO_dom_sf"/>
</dbReference>
<feature type="region of interest" description="Disordered" evidence="3">
    <location>
        <begin position="1101"/>
        <end position="1126"/>
    </location>
</feature>
<comment type="subcellular location">
    <subcellularLocation>
        <location evidence="1">Cytoplasm</location>
    </subcellularLocation>
</comment>
<feature type="compositionally biased region" description="Acidic residues" evidence="3">
    <location>
        <begin position="1827"/>
        <end position="1836"/>
    </location>
</feature>
<feature type="compositionally biased region" description="Low complexity" evidence="3">
    <location>
        <begin position="1220"/>
        <end position="1230"/>
    </location>
</feature>
<dbReference type="PANTHER" id="PTHR12112">
    <property type="entry name" value="BNIP - RELATED"/>
    <property type="match status" value="1"/>
</dbReference>
<name>A0A3Q3JJ53_MONAL</name>
<dbReference type="Gene3D" id="3.10.310.20">
    <property type="entry name" value="DHHA2 domain"/>
    <property type="match status" value="1"/>
</dbReference>
<dbReference type="PROSITE" id="PS50191">
    <property type="entry name" value="CRAL_TRIO"/>
    <property type="match status" value="1"/>
</dbReference>
<dbReference type="STRING" id="43700.ENSMALP00000016725"/>
<keyword evidence="6" id="KW-1185">Reference proteome</keyword>
<reference evidence="5" key="1">
    <citation type="submission" date="2025-08" db="UniProtKB">
        <authorList>
            <consortium name="Ensembl"/>
        </authorList>
    </citation>
    <scope>IDENTIFICATION</scope>
</reference>
<feature type="region of interest" description="Disordered" evidence="3">
    <location>
        <begin position="356"/>
        <end position="379"/>
    </location>
</feature>
<dbReference type="SUPFAM" id="SSF52087">
    <property type="entry name" value="CRAL/TRIO domain"/>
    <property type="match status" value="1"/>
</dbReference>
<evidence type="ECO:0000256" key="1">
    <source>
        <dbReference type="ARBA" id="ARBA00004496"/>
    </source>
</evidence>
<feature type="region of interest" description="Disordered" evidence="3">
    <location>
        <begin position="1138"/>
        <end position="1263"/>
    </location>
</feature>
<feature type="region of interest" description="Disordered" evidence="3">
    <location>
        <begin position="879"/>
        <end position="900"/>
    </location>
</feature>
<dbReference type="InterPro" id="IPR038222">
    <property type="entry name" value="DHHA2_dom_sf"/>
</dbReference>
<accession>A0A3Q3JJ53</accession>
<organism evidence="5 6">
    <name type="scientific">Monopterus albus</name>
    <name type="common">Swamp eel</name>
    <dbReference type="NCBI Taxonomy" id="43700"/>
    <lineage>
        <taxon>Eukaryota</taxon>
        <taxon>Metazoa</taxon>
        <taxon>Chordata</taxon>
        <taxon>Craniata</taxon>
        <taxon>Vertebrata</taxon>
        <taxon>Euteleostomi</taxon>
        <taxon>Actinopterygii</taxon>
        <taxon>Neopterygii</taxon>
        <taxon>Teleostei</taxon>
        <taxon>Neoteleostei</taxon>
        <taxon>Acanthomorphata</taxon>
        <taxon>Anabantaria</taxon>
        <taxon>Synbranchiformes</taxon>
        <taxon>Synbranchidae</taxon>
        <taxon>Monopterus</taxon>
    </lineage>
</organism>
<feature type="region of interest" description="Disordered" evidence="3">
    <location>
        <begin position="956"/>
        <end position="975"/>
    </location>
</feature>
<feature type="region of interest" description="Disordered" evidence="3">
    <location>
        <begin position="1309"/>
        <end position="1342"/>
    </location>
</feature>
<feature type="compositionally biased region" description="Polar residues" evidence="3">
    <location>
        <begin position="1154"/>
        <end position="1164"/>
    </location>
</feature>
<dbReference type="FunFam" id="3.40.525.10:FF:000001">
    <property type="entry name" value="BCL2/adenovirus E1B protein-interacting protein 2"/>
    <property type="match status" value="1"/>
</dbReference>
<dbReference type="Gene3D" id="3.90.1640.10">
    <property type="entry name" value="inorganic pyrophosphatase (n-terminal core)"/>
    <property type="match status" value="1"/>
</dbReference>
<dbReference type="InterPro" id="IPR022181">
    <property type="entry name" value="Bcl2-/adenovirus-E1B"/>
</dbReference>
<evidence type="ECO:0000313" key="6">
    <source>
        <dbReference type="Proteomes" id="UP000261600"/>
    </source>
</evidence>
<feature type="compositionally biased region" description="Basic and acidic residues" evidence="3">
    <location>
        <begin position="1246"/>
        <end position="1255"/>
    </location>
</feature>
<sequence>MEEYLRRVQSRLGAEQSEDPIHVVLGGPEPDVDTLAATLCLALHLSQKEETGSTCLPLLCGRRCDIVLPRETVRYLQRVNICESSLLWREDVDLLKLHHTGKLSLTLLRDGLLDSSEHRTLESCILRVVYHDRQQDTADDRAVSAVAAVTREILQEAAEHIGPALRENLGEALRLQTEALWMKHGRRSVQLDELKRSLEQWRDVPAGQPDLEQLLTKELKEFSDGEMTIALSSVTTDKEDWHGYVEGLKLFSHRHGYEGLVVLLSINDTIHHPRQQVAVYSNNTDILNQICCELEESSSWSLSGELEDKERFQVYHIPLNTPSSSGAPLLLKEEIKGLLKDFVDCRSSVLACHPSSRTSSTEGVAGSVEFSQGSSGINDMDGSDIERAEGGSGDVVAIARVIADGQEDTGGVGVSAGGELVSPDSGMTTIRSSRSSKESSVFLSDDSPVGDIIAGGGSTAGPGGLFLRNPSPLGLSSLSPPIPPERRKHLSSRNRNDNWDLFSFDPIHSSDHSIPGGGELVNSGVKGDGEERREGSSSLSELEELSLLDFSAPNSLGRLDSTISSTEHPGQIHGNDMNDTVVPPTPVNSLVGSRPPSSCGVRFFPEDVVERISCLQHKDSVSSSLSETWDELGFDTQGALSSSDNNTWNRAKESESPQNIVEEVGGKQPVADMTERESREEILKSDNAHQRARTLEPQLSLITEQTESYDNWTPEFVLTDQWGPVTLADLQLTPPEEEVTGKCKTGITGVKEKTLSLSKNKAALNTLTPETSTEENKGVHGEKGDRQMELLDFWTYSAQKGFLKSDSGTTTSYPESLDMWNMTIRDDSLSPLTTPDNLSENSGSFYGIQPNVVGATSVESPIGFSDCGMEMWNTTIREDSSSTITSPGGPENEKNLSHTGSVDATYSPEAHATKQVEEENAIVEERGMSKALSQTSEEVGWRGNEPNVKIVIEVAGDETQDEERGDDSKQSVHSQQYVNQNLSEYPEDETSPYQGTNMWDFPVLGMVTSTSEYDNVGDGAWSLTSSPETYASPVVDMVQLEGQSSPFIALTSPIQRHEGQYQYEEDDALGKTEYRSVISNNEQPVNQVFLFEGTADSCHLTRSGRHSVESKAEETDWTEEPSDHSPFILVDCSSTTQLSSASYHSSPGEAAENRIQTEQSSSPYHVNCNDLLLGKHDNSESASSSHDLPVIMDRSEDGPVSESHGGPTKESNGKVEAKITETLSLSSSSGGERDTLKYSPDSFHPGSRDELRSNSDGDSSSGLEMEYIIVSGKVREGYDRTRQGNGQSKGTRTSMETLSMLSYAATVLQSQAQAAHREHQENTDQSRQSQRISDSGCTLSAGPEQNQAVLSTHYQASPDSATEKFMAPEMISPSQSKNKFEAFHQSDSRETGCSQAQVERNYEDKSHIVARSVSPSLRYQLDDVLKTREEVYVHSQISMEDSDEDEGGQSPSALPCPTALGDFQVWGAQLGSRDTSQTTSETQSPVLTNSSVSHSSSLIGTPLSDSGVSVERGLALPFSGDLMEEENDEEEQEEGTDREHTTVPKWTSAVQSEREERQRLGSSDLLSFTEEVMGAASFQQTDLQTLQPKRDRSLQNTADYYNGQPLRTVECEKWLTEHQIGDHEASQHSYSPVLSRHQDMLSQLSSQPANENAAYLWTSTQTVTQGQTQRGYNYHHIDQRTENQSAYSVGIDTKTSHQLNTADVYAEFITDTTAIQYGSEPAENYYETGFSAEYSSNDPGSKFQYVAEIQYGDDTTSMCADDQSQYETDHAHYHFDEQPLYQSDIQPQREDHARYVSEGYVQYLLSRHPQQGDSAGGMMMNMASSEEAAEEMENTEDPPSSADLSGGSGQRRKLAAPPMNVSLNHSEESLLSEDALDTGDEALDTGDDLDVSINELNTPDEGDSLEFNRHGDEANLGAGVTSASAVAGHGAAVEGRDSRLWRSVVIGEQEHRIDMKCIEPYKRVISHGGYYAEQNAIIVFAACFLPDSDCDNYNYVMENLFLYVINTLELMVAEDYMIVYLNGATPRRRMPGFTWMKRCYQMIDRRLKKNLKMFIIVHPSWFIRTLLGITRPFISSKFSSKIKYVNSLQELGEIIPLEYVHIPASIVKYDEEMGIHKFACLRLDTDLQETTTKADKKGNSAV</sequence>
<protein>
    <recommendedName>
        <fullName evidence="4">CRAL-TRIO domain-containing protein</fullName>
    </recommendedName>
</protein>
<dbReference type="SMART" id="SM00516">
    <property type="entry name" value="SEC14"/>
    <property type="match status" value="1"/>
</dbReference>
<evidence type="ECO:0000256" key="2">
    <source>
        <dbReference type="ARBA" id="ARBA00022490"/>
    </source>
</evidence>
<feature type="region of interest" description="Disordered" evidence="3">
    <location>
        <begin position="510"/>
        <end position="542"/>
    </location>
</feature>
<feature type="region of interest" description="Disordered" evidence="3">
    <location>
        <begin position="463"/>
        <end position="492"/>
    </location>
</feature>
<dbReference type="InterPro" id="IPR001251">
    <property type="entry name" value="CRAL-TRIO_dom"/>
</dbReference>